<dbReference type="SUPFAM" id="SSF52540">
    <property type="entry name" value="P-loop containing nucleoside triphosphate hydrolases"/>
    <property type="match status" value="1"/>
</dbReference>
<keyword evidence="3" id="KW-0175">Coiled coil</keyword>
<keyword evidence="6" id="KW-1185">Reference proteome</keyword>
<name>A0AAW9R8Z5_9GAMM</name>
<dbReference type="Pfam" id="PF13191">
    <property type="entry name" value="AAA_16"/>
    <property type="match status" value="1"/>
</dbReference>
<dbReference type="GO" id="GO:0004016">
    <property type="term" value="F:adenylate cyclase activity"/>
    <property type="evidence" value="ECO:0007669"/>
    <property type="project" value="TreeGrafter"/>
</dbReference>
<keyword evidence="2" id="KW-0067">ATP-binding</keyword>
<evidence type="ECO:0000256" key="1">
    <source>
        <dbReference type="ARBA" id="ARBA00022741"/>
    </source>
</evidence>
<accession>A0AAW9R8Z5</accession>
<reference evidence="5 6" key="1">
    <citation type="submission" date="2024-02" db="EMBL/GenBank/DDBJ databases">
        <title>A novel Wenzhouxiangellaceae bacterium, isolated from coastal sediments.</title>
        <authorList>
            <person name="Du Z.-J."/>
            <person name="Ye Y.-Q."/>
            <person name="Zhang X.-Y."/>
        </authorList>
    </citation>
    <scope>NUCLEOTIDE SEQUENCE [LARGE SCALE GENOMIC DNA]</scope>
    <source>
        <strain evidence="5 6">CH-27</strain>
    </source>
</reference>
<dbReference type="RefSeq" id="WP_354693401.1">
    <property type="nucleotide sequence ID" value="NZ_JAZHOG010000001.1"/>
</dbReference>
<dbReference type="InterPro" id="IPR027417">
    <property type="entry name" value="P-loop_NTPase"/>
</dbReference>
<evidence type="ECO:0000313" key="6">
    <source>
        <dbReference type="Proteomes" id="UP001359886"/>
    </source>
</evidence>
<feature type="domain" description="Orc1-like AAA ATPase" evidence="4">
    <location>
        <begin position="11"/>
        <end position="183"/>
    </location>
</feature>
<dbReference type="InterPro" id="IPR041664">
    <property type="entry name" value="AAA_16"/>
</dbReference>
<proteinExistence type="predicted"/>
<dbReference type="PANTHER" id="PTHR16305">
    <property type="entry name" value="TESTICULAR SOLUBLE ADENYLYL CYCLASE"/>
    <property type="match status" value="1"/>
</dbReference>
<organism evidence="5 6">
    <name type="scientific">Elongatibacter sediminis</name>
    <dbReference type="NCBI Taxonomy" id="3119006"/>
    <lineage>
        <taxon>Bacteria</taxon>
        <taxon>Pseudomonadati</taxon>
        <taxon>Pseudomonadota</taxon>
        <taxon>Gammaproteobacteria</taxon>
        <taxon>Chromatiales</taxon>
        <taxon>Wenzhouxiangellaceae</taxon>
        <taxon>Elongatibacter</taxon>
    </lineage>
</organism>
<gene>
    <name evidence="5" type="ORF">V3330_00460</name>
</gene>
<dbReference type="Proteomes" id="UP001359886">
    <property type="component" value="Unassembled WGS sequence"/>
</dbReference>
<evidence type="ECO:0000256" key="3">
    <source>
        <dbReference type="SAM" id="Coils"/>
    </source>
</evidence>
<keyword evidence="1" id="KW-0547">Nucleotide-binding</keyword>
<dbReference type="AlphaFoldDB" id="A0AAW9R8Z5"/>
<evidence type="ECO:0000259" key="4">
    <source>
        <dbReference type="Pfam" id="PF13191"/>
    </source>
</evidence>
<sequence length="1046" mass="114856">MDTNAHALPALQARSGEQEALEVAISALHQGRGEVIFIVGEPGIGKSALARWAAARARQSGIETSWGFSWEASRAPPYWPWMQCLREILQQRDLPEAVKPHLQRLLPELASDPYREHAAKATRLHADQARFQLLDSARRILRATATTGPFVAILEDLHAADHDSLLLLRYLCPLLNELPVLLVGTWREGDAQLTGKASLLGECARSATVMRPRALDMEAVNALLKPSLEDDSSGELASQVHALTEGNPLFVTEISALLRNRHDTELPTQLPANLQQVIRQHFGTLPPDCRDLLGQASVLGREFDIPTLAALTEAEEASLQRTLQPAVMGGLLRHLGPAALRYTHIFYRDILYLDLDPTERMRLHRVRAEQLSESLHSGLGGHWSELAEHLTAAGSGSLREAARAWQQAARHARERLAFTEACQVYRKAVEAFGAGPGADPVERCSLILEWARVELEAGNLEAGRKLCDEVFALAGTLESPRLMAEAALTYGRVFVIASVDPVLVRYLRRALQVLPGNETGLHAQLQARLAAALQPDPEPDMPVRMAHEAIELARETGDSEVLFDTLASAIAAMMDMTPVPQRTGFNREFADMARAAGEITAEFRGHALLMVDAMESGDPAAFDLALDTLERLARRIDLPHYDWKIESAQALRAQIRGQFEAASAHNAAACEHARKAQDNAAEMTLAIQALCLEFEAGTLDRPGFDRLRQRITEACTATGSDDLFIRPVFARYLLAAGDRAGADALCGPGAIDRLIGMREISNITNIGECAVMKGDRDLARRIIPLLEPQREYCAHASLYGMAWHGPIAHTLARLLRVAGSDAEADRLLSMAESVAERMGAATALRAIRADYAAHSVSDATGKTTTTPAPGCEHANSDIRLVCDGEVYRLSFRGRTTLLQPTRGMAWLEQLVNSPDREWHVLDLVAPGEATPDAGGTGPLLDHTARDAYRKRLEDLDDELEEARLRRDDDLEARLLDEQNLLRSELGRAFGLGGRERPAGKAAERARVNVTRRVRDAIRRIGEQDMDAGNYLDKTIKTGRFCSFQPL</sequence>
<evidence type="ECO:0000256" key="2">
    <source>
        <dbReference type="ARBA" id="ARBA00022840"/>
    </source>
</evidence>
<feature type="coiled-coil region" evidence="3">
    <location>
        <begin position="945"/>
        <end position="972"/>
    </location>
</feature>
<dbReference type="PANTHER" id="PTHR16305:SF28">
    <property type="entry name" value="GUANYLATE CYCLASE DOMAIN-CONTAINING PROTEIN"/>
    <property type="match status" value="1"/>
</dbReference>
<dbReference type="EMBL" id="JAZHOG010000001">
    <property type="protein sequence ID" value="MEJ8566077.1"/>
    <property type="molecule type" value="Genomic_DNA"/>
</dbReference>
<comment type="caution">
    <text evidence="5">The sequence shown here is derived from an EMBL/GenBank/DDBJ whole genome shotgun (WGS) entry which is preliminary data.</text>
</comment>
<protein>
    <submittedName>
        <fullName evidence="5">AAA family ATPase</fullName>
    </submittedName>
</protein>
<dbReference type="GO" id="GO:0005524">
    <property type="term" value="F:ATP binding"/>
    <property type="evidence" value="ECO:0007669"/>
    <property type="project" value="UniProtKB-KW"/>
</dbReference>
<evidence type="ECO:0000313" key="5">
    <source>
        <dbReference type="EMBL" id="MEJ8566077.1"/>
    </source>
</evidence>
<dbReference type="GO" id="GO:0005737">
    <property type="term" value="C:cytoplasm"/>
    <property type="evidence" value="ECO:0007669"/>
    <property type="project" value="TreeGrafter"/>
</dbReference>